<keyword evidence="3" id="KW-0132">Cell division</keyword>
<name>A0AAU9J0W8_9CILI</name>
<dbReference type="PROSITE" id="PS50294">
    <property type="entry name" value="WD_REPEATS_REGION"/>
    <property type="match status" value="2"/>
</dbReference>
<proteinExistence type="inferred from homology"/>
<keyword evidence="6" id="KW-0131">Cell cycle</keyword>
<dbReference type="GO" id="GO:0005680">
    <property type="term" value="C:anaphase-promoting complex"/>
    <property type="evidence" value="ECO:0007669"/>
    <property type="project" value="TreeGrafter"/>
</dbReference>
<keyword evidence="10" id="KW-1185">Reference proteome</keyword>
<dbReference type="InterPro" id="IPR001680">
    <property type="entry name" value="WD40_rpt"/>
</dbReference>
<dbReference type="Gene3D" id="2.130.10.10">
    <property type="entry name" value="YVTN repeat-like/Quinoprotein amine dehydrogenase"/>
    <property type="match status" value="1"/>
</dbReference>
<dbReference type="PROSITE" id="PS50082">
    <property type="entry name" value="WD_REPEATS_2"/>
    <property type="match status" value="3"/>
</dbReference>
<reference evidence="9" key="1">
    <citation type="submission" date="2021-09" db="EMBL/GenBank/DDBJ databases">
        <authorList>
            <consortium name="AG Swart"/>
            <person name="Singh M."/>
            <person name="Singh A."/>
            <person name="Seah K."/>
            <person name="Emmerich C."/>
        </authorList>
    </citation>
    <scope>NUCLEOTIDE SEQUENCE</scope>
    <source>
        <strain evidence="9">ATCC30299</strain>
    </source>
</reference>
<evidence type="ECO:0000256" key="7">
    <source>
        <dbReference type="PROSITE-ProRule" id="PRU00221"/>
    </source>
</evidence>
<dbReference type="InterPro" id="IPR015943">
    <property type="entry name" value="WD40/YVTN_repeat-like_dom_sf"/>
</dbReference>
<evidence type="ECO:0000256" key="6">
    <source>
        <dbReference type="ARBA" id="ARBA00023306"/>
    </source>
</evidence>
<dbReference type="Pfam" id="PF24807">
    <property type="entry name" value="WD40_CDC20-Fz"/>
    <property type="match status" value="1"/>
</dbReference>
<dbReference type="GO" id="GO:1905786">
    <property type="term" value="P:positive regulation of anaphase-promoting complex-dependent catabolic process"/>
    <property type="evidence" value="ECO:0007669"/>
    <property type="project" value="TreeGrafter"/>
</dbReference>
<accession>A0AAU9J0W8</accession>
<dbReference type="PANTHER" id="PTHR19918">
    <property type="entry name" value="CELL DIVISION CYCLE 20 CDC20 FIZZY -RELATED"/>
    <property type="match status" value="1"/>
</dbReference>
<evidence type="ECO:0000256" key="3">
    <source>
        <dbReference type="ARBA" id="ARBA00022618"/>
    </source>
</evidence>
<keyword evidence="5" id="KW-0498">Mitosis</keyword>
<organism evidence="9 10">
    <name type="scientific">Blepharisma stoltei</name>
    <dbReference type="NCBI Taxonomy" id="1481888"/>
    <lineage>
        <taxon>Eukaryota</taxon>
        <taxon>Sar</taxon>
        <taxon>Alveolata</taxon>
        <taxon>Ciliophora</taxon>
        <taxon>Postciliodesmatophora</taxon>
        <taxon>Heterotrichea</taxon>
        <taxon>Heterotrichida</taxon>
        <taxon>Blepharismidae</taxon>
        <taxon>Blepharisma</taxon>
    </lineage>
</organism>
<dbReference type="InterPro" id="IPR020472">
    <property type="entry name" value="WD40_PAC1"/>
</dbReference>
<feature type="repeat" description="WD" evidence="7">
    <location>
        <begin position="301"/>
        <end position="334"/>
    </location>
</feature>
<dbReference type="InterPro" id="IPR056150">
    <property type="entry name" value="WD40_CDC20-Fz"/>
</dbReference>
<dbReference type="AlphaFoldDB" id="A0AAU9J0W8"/>
<feature type="repeat" description="WD" evidence="7">
    <location>
        <begin position="173"/>
        <end position="212"/>
    </location>
</feature>
<evidence type="ECO:0000256" key="1">
    <source>
        <dbReference type="ARBA" id="ARBA00006445"/>
    </source>
</evidence>
<comment type="similarity">
    <text evidence="1">Belongs to the WD repeat CDC20/Fizzy family.</text>
</comment>
<dbReference type="GO" id="GO:1990757">
    <property type="term" value="F:ubiquitin ligase activator activity"/>
    <property type="evidence" value="ECO:0007669"/>
    <property type="project" value="TreeGrafter"/>
</dbReference>
<dbReference type="Proteomes" id="UP001162131">
    <property type="component" value="Unassembled WGS sequence"/>
</dbReference>
<evidence type="ECO:0000256" key="4">
    <source>
        <dbReference type="ARBA" id="ARBA00022737"/>
    </source>
</evidence>
<dbReference type="EMBL" id="CAJZBQ010000021">
    <property type="protein sequence ID" value="CAG9318884.1"/>
    <property type="molecule type" value="Genomic_DNA"/>
</dbReference>
<feature type="domain" description="CDC20/Fizzy WD40" evidence="8">
    <location>
        <begin position="50"/>
        <end position="332"/>
    </location>
</feature>
<evidence type="ECO:0000313" key="9">
    <source>
        <dbReference type="EMBL" id="CAG9318884.1"/>
    </source>
</evidence>
<gene>
    <name evidence="9" type="ORF">BSTOLATCC_MIC22244</name>
</gene>
<comment type="caution">
    <text evidence="9">The sequence shown here is derived from an EMBL/GenBank/DDBJ whole genome shotgun (WGS) entry which is preliminary data.</text>
</comment>
<evidence type="ECO:0000256" key="5">
    <source>
        <dbReference type="ARBA" id="ARBA00022776"/>
    </source>
</evidence>
<dbReference type="GO" id="GO:0031145">
    <property type="term" value="P:anaphase-promoting complex-dependent catabolic process"/>
    <property type="evidence" value="ECO:0007669"/>
    <property type="project" value="TreeGrafter"/>
</dbReference>
<dbReference type="InterPro" id="IPR036322">
    <property type="entry name" value="WD40_repeat_dom_sf"/>
</dbReference>
<keyword evidence="4" id="KW-0677">Repeat</keyword>
<sequence>MQTNRFLHNSKHILSPGFDLAISKDSNLFESSPSDTVIARNLPTQAERILDAPDLLDDYYLNLLDWSSLDTLGVALDNSIYAWHNGEVREIINSPVTITSLSWMPGSHYLAVGDSEADLSLYDAQVGRKIRVIHAHADRISSLSWKGSILSSGSRDSTIIHHDMRAKNFQMQNKGHFQEVCGLKWSEKYLASGGNDNHLNIWEIGYSKPIFSFNEHKAAVKALAWCPYAAGVLASGGGSADQTIKLWDVAKGVCSKTINTGSQVCALEWNKHDMELLSAHGFADNQLTVWKYPQMQKLGDVKGHTARVLYLAQNPEGDTVVSAGADETIRFWKIFKKREKNKSLDLKFSCR</sequence>
<dbReference type="PRINTS" id="PR00320">
    <property type="entry name" value="GPROTEINBRPT"/>
</dbReference>
<evidence type="ECO:0000256" key="2">
    <source>
        <dbReference type="ARBA" id="ARBA00022574"/>
    </source>
</evidence>
<dbReference type="InterPro" id="IPR033010">
    <property type="entry name" value="Cdc20/Fizzy"/>
</dbReference>
<dbReference type="InterPro" id="IPR019775">
    <property type="entry name" value="WD40_repeat_CS"/>
</dbReference>
<feature type="repeat" description="WD" evidence="7">
    <location>
        <begin position="213"/>
        <end position="257"/>
    </location>
</feature>
<protein>
    <recommendedName>
        <fullName evidence="8">CDC20/Fizzy WD40 domain-containing protein</fullName>
    </recommendedName>
</protein>
<dbReference type="PROSITE" id="PS00678">
    <property type="entry name" value="WD_REPEATS_1"/>
    <property type="match status" value="2"/>
</dbReference>
<dbReference type="SUPFAM" id="SSF50978">
    <property type="entry name" value="WD40 repeat-like"/>
    <property type="match status" value="1"/>
</dbReference>
<dbReference type="GO" id="GO:0051301">
    <property type="term" value="P:cell division"/>
    <property type="evidence" value="ECO:0007669"/>
    <property type="project" value="UniProtKB-KW"/>
</dbReference>
<evidence type="ECO:0000259" key="8">
    <source>
        <dbReference type="Pfam" id="PF24807"/>
    </source>
</evidence>
<dbReference type="PANTHER" id="PTHR19918:SF8">
    <property type="entry name" value="FI02843P"/>
    <property type="match status" value="1"/>
</dbReference>
<evidence type="ECO:0000313" key="10">
    <source>
        <dbReference type="Proteomes" id="UP001162131"/>
    </source>
</evidence>
<dbReference type="SMART" id="SM00320">
    <property type="entry name" value="WD40"/>
    <property type="match status" value="6"/>
</dbReference>
<dbReference type="GO" id="GO:0010997">
    <property type="term" value="F:anaphase-promoting complex binding"/>
    <property type="evidence" value="ECO:0007669"/>
    <property type="project" value="InterPro"/>
</dbReference>
<keyword evidence="2 7" id="KW-0853">WD repeat</keyword>